<organism evidence="12 13">
    <name type="scientific">Carya illinoinensis</name>
    <name type="common">Pecan</name>
    <dbReference type="NCBI Taxonomy" id="32201"/>
    <lineage>
        <taxon>Eukaryota</taxon>
        <taxon>Viridiplantae</taxon>
        <taxon>Streptophyta</taxon>
        <taxon>Embryophyta</taxon>
        <taxon>Tracheophyta</taxon>
        <taxon>Spermatophyta</taxon>
        <taxon>Magnoliopsida</taxon>
        <taxon>eudicotyledons</taxon>
        <taxon>Gunneridae</taxon>
        <taxon>Pentapetalae</taxon>
        <taxon>rosids</taxon>
        <taxon>fabids</taxon>
        <taxon>Fagales</taxon>
        <taxon>Juglandaceae</taxon>
        <taxon>Carya</taxon>
    </lineage>
</organism>
<dbReference type="PROSITE" id="PS00108">
    <property type="entry name" value="PROTEIN_KINASE_ST"/>
    <property type="match status" value="1"/>
</dbReference>
<dbReference type="InterPro" id="IPR006016">
    <property type="entry name" value="UspA"/>
</dbReference>
<feature type="compositionally biased region" description="Polar residues" evidence="10">
    <location>
        <begin position="222"/>
        <end position="231"/>
    </location>
</feature>
<evidence type="ECO:0000256" key="4">
    <source>
        <dbReference type="ARBA" id="ARBA00022741"/>
    </source>
</evidence>
<feature type="domain" description="Protein kinase" evidence="11">
    <location>
        <begin position="434"/>
        <end position="744"/>
    </location>
</feature>
<evidence type="ECO:0000259" key="11">
    <source>
        <dbReference type="PROSITE" id="PS50011"/>
    </source>
</evidence>
<evidence type="ECO:0000256" key="10">
    <source>
        <dbReference type="SAM" id="MobiDB-lite"/>
    </source>
</evidence>
<evidence type="ECO:0000256" key="6">
    <source>
        <dbReference type="ARBA" id="ARBA00022786"/>
    </source>
</evidence>
<evidence type="ECO:0000313" key="13">
    <source>
        <dbReference type="Proteomes" id="UP000811609"/>
    </source>
</evidence>
<dbReference type="PANTHER" id="PTHR45647:SF51">
    <property type="entry name" value="PROTEIN KINASE SUPERFAMILY PROTEIN"/>
    <property type="match status" value="1"/>
</dbReference>
<dbReference type="InterPro" id="IPR000719">
    <property type="entry name" value="Prot_kinase_dom"/>
</dbReference>
<keyword evidence="7" id="KW-0067">ATP-binding</keyword>
<keyword evidence="3" id="KW-0808">Transferase</keyword>
<evidence type="ECO:0000256" key="5">
    <source>
        <dbReference type="ARBA" id="ARBA00022777"/>
    </source>
</evidence>
<feature type="compositionally biased region" description="Polar residues" evidence="10">
    <location>
        <begin position="288"/>
        <end position="307"/>
    </location>
</feature>
<dbReference type="AlphaFoldDB" id="A0A8T1RGG1"/>
<sequence length="766" mass="85363">MEIADVGSSTVIAIDKTKNSQFAVKWAVDTILSNSSHCILVHVRNQSFLDPHNHETDHGEGRPPTEQELQQFFLPYRGFCARKGIEAKEVILHDIDVPSALVDYIVRNSISNVVVGASNRNVLTRKFKDADVPSTLLKAAPASCAVYVISKGKVQAVRIADHQPQTLARASSNPGSRSLKEVIHDDLTPDTHDPDDTYRTSYGTGKRKITASEKVSFDRSSDQSLQITPQGNLGYGIWTDSPTKAADSFTSGNSSQGNSDSSDAFSFLSSIDTPFNFFYSNTASSDNLESSVASESPRSPALSQTPGLETEKSRLKLELTQAMEMYNLACKEIIVARQKAREIQQWRLVEERQLEEAQLAEEAALALAKVERQKTMAALEAAKMQQRLAEVQTQKRKNIEMQAKQKGAVDALTQNNVIYRRYSIDEIEKATDYFNSSLKIGEGGYGPVYKGLLDHTAVAIKILRPDLSQGQKQFQQEVEVLSCIRHPHMVLLLGACPEYGCLVYEYMDNGSLEDRLFQKDSTPPISWPTRFRIAAEISSGLLFLHQTKPEPIVHRDLKPGNILLDLNYRSKISDVGLARLIPPSVADSITQYHVTSAAGTFCYIDPEYQQTGLLGVKSDVYSLGVMLLQLLTAKPPIGLAHQIQKAIKKDKFPEMLDPSVTDWPIEDALSLAKLALKCCEMRKRDRPDLDSDLLPELERLRDLGIMYWSLKNMAIDDVRRPYNSVPEVRPTVKQVSYNLELPFTLTYTSKLAVNFALNSRIMNAES</sequence>
<proteinExistence type="predicted"/>
<dbReference type="EMBL" id="CM031810">
    <property type="protein sequence ID" value="KAG6665102.1"/>
    <property type="molecule type" value="Genomic_DNA"/>
</dbReference>
<keyword evidence="4" id="KW-0547">Nucleotide-binding</keyword>
<dbReference type="SMART" id="SM00220">
    <property type="entry name" value="S_TKc"/>
    <property type="match status" value="1"/>
</dbReference>
<name>A0A8T1RGG1_CARIL</name>
<comment type="catalytic activity">
    <reaction evidence="9">
        <text>L-seryl-[protein] + ATP = O-phospho-L-seryl-[protein] + ADP + H(+)</text>
        <dbReference type="Rhea" id="RHEA:17989"/>
        <dbReference type="Rhea" id="RHEA-COMP:9863"/>
        <dbReference type="Rhea" id="RHEA-COMP:11604"/>
        <dbReference type="ChEBI" id="CHEBI:15378"/>
        <dbReference type="ChEBI" id="CHEBI:29999"/>
        <dbReference type="ChEBI" id="CHEBI:30616"/>
        <dbReference type="ChEBI" id="CHEBI:83421"/>
        <dbReference type="ChEBI" id="CHEBI:456216"/>
        <dbReference type="EC" id="2.7.11.1"/>
    </reaction>
</comment>
<dbReference type="CDD" id="cd01989">
    <property type="entry name" value="USP_STK_Ubox_N"/>
    <property type="match status" value="1"/>
</dbReference>
<dbReference type="FunFam" id="1.10.510.10:FF:001023">
    <property type="entry name" value="Os07g0541700 protein"/>
    <property type="match status" value="1"/>
</dbReference>
<comment type="caution">
    <text evidence="12">The sequence shown here is derived from an EMBL/GenBank/DDBJ whole genome shotgun (WGS) entry which is preliminary data.</text>
</comment>
<keyword evidence="5" id="KW-0418">Kinase</keyword>
<accession>A0A8T1RGG1</accession>
<comment type="catalytic activity">
    <reaction evidence="1">
        <text>S-ubiquitinyl-[E2 ubiquitin-conjugating enzyme]-L-cysteine + [acceptor protein]-L-lysine = [E2 ubiquitin-conjugating enzyme]-L-cysteine + N(6)-ubiquitinyl-[acceptor protein]-L-lysine.</text>
        <dbReference type="EC" id="2.3.2.27"/>
    </reaction>
</comment>
<gene>
    <name evidence="12" type="ORF">CIPAW_02G138400</name>
</gene>
<dbReference type="Proteomes" id="UP000811609">
    <property type="component" value="Chromosome 2"/>
</dbReference>
<evidence type="ECO:0000256" key="9">
    <source>
        <dbReference type="ARBA" id="ARBA00048679"/>
    </source>
</evidence>
<evidence type="ECO:0000256" key="1">
    <source>
        <dbReference type="ARBA" id="ARBA00000900"/>
    </source>
</evidence>
<dbReference type="Pfam" id="PF00582">
    <property type="entry name" value="Usp"/>
    <property type="match status" value="1"/>
</dbReference>
<dbReference type="GO" id="GO:0004674">
    <property type="term" value="F:protein serine/threonine kinase activity"/>
    <property type="evidence" value="ECO:0007669"/>
    <property type="project" value="UniProtKB-KW"/>
</dbReference>
<keyword evidence="13" id="KW-1185">Reference proteome</keyword>
<comment type="catalytic activity">
    <reaction evidence="8">
        <text>L-threonyl-[protein] + ATP = O-phospho-L-threonyl-[protein] + ADP + H(+)</text>
        <dbReference type="Rhea" id="RHEA:46608"/>
        <dbReference type="Rhea" id="RHEA-COMP:11060"/>
        <dbReference type="Rhea" id="RHEA-COMP:11605"/>
        <dbReference type="ChEBI" id="CHEBI:15378"/>
        <dbReference type="ChEBI" id="CHEBI:30013"/>
        <dbReference type="ChEBI" id="CHEBI:30616"/>
        <dbReference type="ChEBI" id="CHEBI:61977"/>
        <dbReference type="ChEBI" id="CHEBI:456216"/>
        <dbReference type="EC" id="2.7.11.1"/>
    </reaction>
</comment>
<dbReference type="PANTHER" id="PTHR45647">
    <property type="entry name" value="OS02G0152300 PROTEIN"/>
    <property type="match status" value="1"/>
</dbReference>
<feature type="region of interest" description="Disordered" evidence="10">
    <location>
        <begin position="184"/>
        <end position="233"/>
    </location>
</feature>
<dbReference type="InterPro" id="IPR008271">
    <property type="entry name" value="Ser/Thr_kinase_AS"/>
</dbReference>
<evidence type="ECO:0000256" key="3">
    <source>
        <dbReference type="ARBA" id="ARBA00022679"/>
    </source>
</evidence>
<protein>
    <recommendedName>
        <fullName evidence="11">Protein kinase domain-containing protein</fullName>
    </recommendedName>
</protein>
<keyword evidence="2" id="KW-0723">Serine/threonine-protein kinase</keyword>
<dbReference type="Pfam" id="PF00069">
    <property type="entry name" value="Pkinase"/>
    <property type="match status" value="1"/>
</dbReference>
<keyword evidence="6" id="KW-0833">Ubl conjugation pathway</keyword>
<reference evidence="12" key="1">
    <citation type="submission" date="2020-12" db="EMBL/GenBank/DDBJ databases">
        <title>WGS assembly of Carya illinoinensis cv. Pawnee.</title>
        <authorList>
            <person name="Platts A."/>
            <person name="Shu S."/>
            <person name="Wright S."/>
            <person name="Barry K."/>
            <person name="Edger P."/>
            <person name="Pires J.C."/>
            <person name="Schmutz J."/>
        </authorList>
    </citation>
    <scope>NUCLEOTIDE SEQUENCE</scope>
    <source>
        <tissue evidence="12">Leaf</tissue>
    </source>
</reference>
<evidence type="ECO:0000256" key="7">
    <source>
        <dbReference type="ARBA" id="ARBA00022840"/>
    </source>
</evidence>
<evidence type="ECO:0000313" key="12">
    <source>
        <dbReference type="EMBL" id="KAG6665102.1"/>
    </source>
</evidence>
<feature type="compositionally biased region" description="Basic and acidic residues" evidence="10">
    <location>
        <begin position="184"/>
        <end position="198"/>
    </location>
</feature>
<dbReference type="InterPro" id="IPR051348">
    <property type="entry name" value="U-box_ubiquitin_ligases"/>
</dbReference>
<evidence type="ECO:0000256" key="2">
    <source>
        <dbReference type="ARBA" id="ARBA00022527"/>
    </source>
</evidence>
<dbReference type="GO" id="GO:0005524">
    <property type="term" value="F:ATP binding"/>
    <property type="evidence" value="ECO:0007669"/>
    <property type="project" value="UniProtKB-KW"/>
</dbReference>
<dbReference type="FunFam" id="3.30.200.20:FF:000162">
    <property type="entry name" value="Adenine nucleotide alpha hydrolase-like domain kinase"/>
    <property type="match status" value="1"/>
</dbReference>
<evidence type="ECO:0000256" key="8">
    <source>
        <dbReference type="ARBA" id="ARBA00047899"/>
    </source>
</evidence>
<dbReference type="GO" id="GO:0061630">
    <property type="term" value="F:ubiquitin protein ligase activity"/>
    <property type="evidence" value="ECO:0007669"/>
    <property type="project" value="UniProtKB-EC"/>
</dbReference>
<feature type="region of interest" description="Disordered" evidence="10">
    <location>
        <begin position="288"/>
        <end position="309"/>
    </location>
</feature>
<dbReference type="PROSITE" id="PS50011">
    <property type="entry name" value="PROTEIN_KINASE_DOM"/>
    <property type="match status" value="1"/>
</dbReference>